<accession>A0A0R1ZQL3</accession>
<dbReference type="RefSeq" id="WP_156300929.1">
    <property type="nucleotide sequence ID" value="NZ_AYYO01000001.1"/>
</dbReference>
<dbReference type="OrthoDB" id="2193312at2"/>
<dbReference type="PATRIC" id="fig|1291052.5.peg.1845"/>
<sequence>MAALNAAAARQEERKEKNQSWRERRNSTRAIYPVRGITENGYIELVNSRFTIYAEIFQPRTYDLDELTTDDADALEARAWATHLAYTGSIKEIFQSFPENNQKQQQYFKRLIERTSSPTLLEMQERELNRLKQLEKTYRKLSSWIWVFGDTETELESNADTFRKSADVYGLQEITVAEKKMMLHLMNNPEVTYVEAE</sequence>
<organism evidence="2 3">
    <name type="scientific">Lacticaseibacillus sharpeae JCM 1186 = DSM 20505</name>
    <dbReference type="NCBI Taxonomy" id="1291052"/>
    <lineage>
        <taxon>Bacteria</taxon>
        <taxon>Bacillati</taxon>
        <taxon>Bacillota</taxon>
        <taxon>Bacilli</taxon>
        <taxon>Lactobacillales</taxon>
        <taxon>Lactobacillaceae</taxon>
        <taxon>Lacticaseibacillus</taxon>
    </lineage>
</organism>
<reference evidence="2 3" key="1">
    <citation type="journal article" date="2015" name="Genome Announc.">
        <title>Expanding the biotechnology potential of lactobacilli through comparative genomics of 213 strains and associated genera.</title>
        <authorList>
            <person name="Sun Z."/>
            <person name="Harris H.M."/>
            <person name="McCann A."/>
            <person name="Guo C."/>
            <person name="Argimon S."/>
            <person name="Zhang W."/>
            <person name="Yang X."/>
            <person name="Jeffery I.B."/>
            <person name="Cooney J.C."/>
            <person name="Kagawa T.F."/>
            <person name="Liu W."/>
            <person name="Song Y."/>
            <person name="Salvetti E."/>
            <person name="Wrobel A."/>
            <person name="Rasinkangas P."/>
            <person name="Parkhill J."/>
            <person name="Rea M.C."/>
            <person name="O'Sullivan O."/>
            <person name="Ritari J."/>
            <person name="Douillard F.P."/>
            <person name="Paul Ross R."/>
            <person name="Yang R."/>
            <person name="Briner A.E."/>
            <person name="Felis G.E."/>
            <person name="de Vos W.M."/>
            <person name="Barrangou R."/>
            <person name="Klaenhammer T.R."/>
            <person name="Caufield P.W."/>
            <person name="Cui Y."/>
            <person name="Zhang H."/>
            <person name="O'Toole P.W."/>
        </authorList>
    </citation>
    <scope>NUCLEOTIDE SEQUENCE [LARGE SCALE GENOMIC DNA]</scope>
    <source>
        <strain evidence="2 3">DSM 20505</strain>
    </source>
</reference>
<evidence type="ECO:0000256" key="1">
    <source>
        <dbReference type="SAM" id="MobiDB-lite"/>
    </source>
</evidence>
<name>A0A0R1ZQL3_9LACO</name>
<evidence type="ECO:0000313" key="2">
    <source>
        <dbReference type="EMBL" id="KRM56658.1"/>
    </source>
</evidence>
<comment type="caution">
    <text evidence="2">The sequence shown here is derived from an EMBL/GenBank/DDBJ whole genome shotgun (WGS) entry which is preliminary data.</text>
</comment>
<gene>
    <name evidence="2" type="ORF">FC18_GL001791</name>
</gene>
<dbReference type="EMBL" id="AYYO01000001">
    <property type="protein sequence ID" value="KRM56658.1"/>
    <property type="molecule type" value="Genomic_DNA"/>
</dbReference>
<proteinExistence type="predicted"/>
<dbReference type="AlphaFoldDB" id="A0A0R1ZQL3"/>
<keyword evidence="3" id="KW-1185">Reference proteome</keyword>
<dbReference type="STRING" id="1291052.FC18_GL001791"/>
<evidence type="ECO:0000313" key="3">
    <source>
        <dbReference type="Proteomes" id="UP000051679"/>
    </source>
</evidence>
<feature type="region of interest" description="Disordered" evidence="1">
    <location>
        <begin position="1"/>
        <end position="25"/>
    </location>
</feature>
<protein>
    <submittedName>
        <fullName evidence="2">Uncharacterized protein</fullName>
    </submittedName>
</protein>
<dbReference type="Proteomes" id="UP000051679">
    <property type="component" value="Unassembled WGS sequence"/>
</dbReference>
<feature type="compositionally biased region" description="Basic and acidic residues" evidence="1">
    <location>
        <begin position="10"/>
        <end position="25"/>
    </location>
</feature>